<proteinExistence type="predicted"/>
<organism evidence="4 5">
    <name type="scientific">Bacillus cereus (strain ATCC 14579 / DSM 31 / CCUG 7414 / JCM 2152 / NBRC 15305 / NCIMB 9373 / NCTC 2599 / NRRL B-3711)</name>
    <dbReference type="NCBI Taxonomy" id="226900"/>
    <lineage>
        <taxon>Bacteria</taxon>
        <taxon>Bacillati</taxon>
        <taxon>Bacillota</taxon>
        <taxon>Bacilli</taxon>
        <taxon>Bacillales</taxon>
        <taxon>Bacillaceae</taxon>
        <taxon>Bacillus</taxon>
        <taxon>Bacillus cereus group</taxon>
    </lineage>
</organism>
<evidence type="ECO:0000259" key="3">
    <source>
        <dbReference type="PROSITE" id="PS50994"/>
    </source>
</evidence>
<dbReference type="Gene3D" id="3.30.420.10">
    <property type="entry name" value="Ribonuclease H-like superfamily/Ribonuclease H"/>
    <property type="match status" value="1"/>
</dbReference>
<keyword evidence="5" id="KW-1185">Reference proteome</keyword>
<dbReference type="HOGENOM" id="CLU_011734_0_0_9"/>
<feature type="domain" description="Integrase catalytic" evidence="3">
    <location>
        <begin position="448"/>
        <end position="646"/>
    </location>
</feature>
<dbReference type="OrthoDB" id="501284at2"/>
<accession>Q815N0</accession>
<dbReference type="SUPFAM" id="SSF53098">
    <property type="entry name" value="Ribonuclease H-like"/>
    <property type="match status" value="1"/>
</dbReference>
<dbReference type="InterPro" id="IPR036397">
    <property type="entry name" value="RNaseH_sf"/>
</dbReference>
<dbReference type="GO" id="GO:0003676">
    <property type="term" value="F:nucleic acid binding"/>
    <property type="evidence" value="ECO:0007669"/>
    <property type="project" value="InterPro"/>
</dbReference>
<evidence type="ECO:0000256" key="1">
    <source>
        <dbReference type="ARBA" id="ARBA00002286"/>
    </source>
</evidence>
<dbReference type="GeneID" id="99621383"/>
<feature type="coiled-coil region" evidence="2">
    <location>
        <begin position="829"/>
        <end position="856"/>
    </location>
</feature>
<dbReference type="RefSeq" id="WP_002195918.1">
    <property type="nucleotide sequence ID" value="NC_004722.1"/>
</dbReference>
<dbReference type="KEGG" id="bce:BC5111"/>
<dbReference type="GO" id="GO:0015074">
    <property type="term" value="P:DNA integration"/>
    <property type="evidence" value="ECO:0007669"/>
    <property type="project" value="InterPro"/>
</dbReference>
<dbReference type="PROSITE" id="PS50994">
    <property type="entry name" value="INTEGRASE"/>
    <property type="match status" value="1"/>
</dbReference>
<dbReference type="EMBL" id="AE016877">
    <property type="protein sequence ID" value="AAP11980.1"/>
    <property type="molecule type" value="Genomic_DNA"/>
</dbReference>
<dbReference type="AlphaFoldDB" id="Q815N0"/>
<dbReference type="InterPro" id="IPR001584">
    <property type="entry name" value="Integrase_cat-core"/>
</dbReference>
<dbReference type="Pfam" id="PF08722">
    <property type="entry name" value="Tn7_TnsA-like_N"/>
    <property type="match status" value="1"/>
</dbReference>
<keyword evidence="2" id="KW-0175">Coiled coil</keyword>
<reference evidence="4 5" key="1">
    <citation type="journal article" date="2003" name="Nature">
        <title>Genome sequence of Bacillus cereus and comparative analysis with Bacillus anthracis.</title>
        <authorList>
            <person name="Ivanova N."/>
            <person name="Sorokin A."/>
            <person name="Anderson I."/>
            <person name="Galleron N."/>
            <person name="Candelon B."/>
            <person name="Kapatral V."/>
            <person name="Bhattacharyya A."/>
            <person name="Reznik G."/>
            <person name="Mikhailova N."/>
            <person name="Lapidus A."/>
            <person name="Chu L."/>
            <person name="Mazur M."/>
            <person name="Goltsman E."/>
            <person name="Larsen N."/>
            <person name="D'Souza M."/>
            <person name="Walunas T."/>
            <person name="Grechkin Y."/>
            <person name="Pusch G."/>
            <person name="Haselkorn R."/>
            <person name="Fonstein M."/>
            <person name="Ehrlich S.D."/>
            <person name="Overbeek R."/>
            <person name="Kyrpides N."/>
        </authorList>
    </citation>
    <scope>NUCLEOTIDE SEQUENCE [LARGE SCALE GENOMIC DNA]</scope>
    <source>
        <strain evidence="5">ATCC 14579 / DSM 31 / CCUG 7414 / JCM 2152 / NBRC 15305 / NCIMB 9373 / NCTC 2599 / NRRL B-3711</strain>
    </source>
</reference>
<dbReference type="InterPro" id="IPR014833">
    <property type="entry name" value="TnsA_N"/>
</dbReference>
<evidence type="ECO:0000313" key="5">
    <source>
        <dbReference type="Proteomes" id="UP000001417"/>
    </source>
</evidence>
<comment type="function">
    <text evidence="1">Involved in the transposition of the insertion sequence.</text>
</comment>
<name>Q815N0_BACCR</name>
<evidence type="ECO:0000313" key="4">
    <source>
        <dbReference type="EMBL" id="AAP11980.1"/>
    </source>
</evidence>
<dbReference type="PATRIC" id="fig|226900.8.peg.5266"/>
<gene>
    <name evidence="4" type="ordered locus">BC_5111</name>
</gene>
<dbReference type="Proteomes" id="UP000001417">
    <property type="component" value="Chromosome"/>
</dbReference>
<protein>
    <submittedName>
        <fullName evidence="4">Transposase</fullName>
    </submittedName>
</protein>
<dbReference type="InterPro" id="IPR012337">
    <property type="entry name" value="RNaseH-like_sf"/>
</dbReference>
<sequence>MGLSIQFESKTLELPAIFEKEHSRSVLEYYDQPPSFKISYRIKEKNRAHFYTADFFVISDDWIGWEEWKTEDDIIKLSIEYPERYQLDENGIWRCPPAEKHAENYGLSFRVKISKDLNMNYVRNIKFLEDYLLKGNLSVDKEDKEHICNLISENPGITIRELLEKSVNLQVDNLYISFILGNFYMDIENESIPEFSARLYISQEYKKALSNIILSTSTPSSKINVFFKINSGEKVIWDGVTWIILNVGNTSIILINDEKETIDVPVATFEYLLKEGKIKGISKKDCNDEELEIIKKASPLELVKANEKFVLLQPYLNGEGYKGNEPVTERTIQNWMRKYREAEKKYGYGYVGLLSQEYKKGNRNKRISDGVQLLMETHIREKYENIKQANMKKVYLQFCQACIDDGYDPPSYYTFTKNVKKTPCYDRVKKRKGPKAAYAIGEFIYELRSETPRHGDRIFEICHLDHTELDIELRCSVTGKNLGRPWATFLVDAFSRRLLAIYISYDPPSYRSCMMVLRECVKRYSRFPSAIVVDGGKEFESVYFETLLTRNRCVKFRRPGAKARFGNVVERLFGTTNEMFINNLTGNTQIMKNVRQVVKEINPKNNSIWILEDFVRLLNKWAYEIYDQTEHTGLGISPHDMYEHSIKTSGAREVTRVIYDETFKILTLPTTKKGEAKVMPGYGVKINRIYYWASVFRNGLIENRQVFVRYDPFNMGIAYAFINNKWVELQSEKFNLFKNRSEKEVNIAFEELKRRAMLSEKKQSVTIKMLSDFLNSIESEELLLAQRLKDRAMRNLYVVEGGKVNLEEFEHKPKIGEMTEKENIRLIVNNQGEESCQRYKNDIDTLKIEFESYEGL</sequence>
<evidence type="ECO:0000256" key="2">
    <source>
        <dbReference type="SAM" id="Coils"/>
    </source>
</evidence>